<evidence type="ECO:0000313" key="4">
    <source>
        <dbReference type="Proteomes" id="UP000807785"/>
    </source>
</evidence>
<feature type="transmembrane region" description="Helical" evidence="1">
    <location>
        <begin position="280"/>
        <end position="302"/>
    </location>
</feature>
<keyword evidence="3" id="KW-0012">Acyltransferase</keyword>
<dbReference type="PANTHER" id="PTHR23028">
    <property type="entry name" value="ACETYLTRANSFERASE"/>
    <property type="match status" value="1"/>
</dbReference>
<sequence length="385" mass="43375">MSRFDPVERGRHLPVLTGMRGWAALWVLLYHAWGQAGMPPINFAVLGLNVELTPFLRMGGAGVMVFFVLSGFLLSIPFAEWQAGMRDKPATGRYLLRRVARVFPAYYAQLAIVLAAAYLSYGPAALPSLADMTRHLLMLFMPPPLGVEPRNLVWWTLPIEFSFYLVLPVLAVLLRPDRRIWLIALAWMSMIVWRHFAATWLADSSIQARVYASYQLPGSMDSFGFGMLAAVLYVHRENMLFRLKRPVDLDRVTVLALILLIAAIYWQHYGSDAYWKDSPIFYLWTPALSLGISAIVLAGVGGGRIARLLFANRFMVFAGIVSYSVYLWHFPILVWMKSLPFVQAMADHRLVVLLLAGIPATLAVASVSYFLVERPFLRIRVRPGG</sequence>
<organism evidence="3 4">
    <name type="scientific">Candidatus Methylophosphatis roskildensis</name>
    <dbReference type="NCBI Taxonomy" id="2899263"/>
    <lineage>
        <taxon>Bacteria</taxon>
        <taxon>Pseudomonadati</taxon>
        <taxon>Pseudomonadota</taxon>
        <taxon>Betaproteobacteria</taxon>
        <taxon>Nitrosomonadales</taxon>
        <taxon>Sterolibacteriaceae</taxon>
        <taxon>Candidatus Methylophosphatis</taxon>
    </lineage>
</organism>
<feature type="transmembrane region" description="Helical" evidence="1">
    <location>
        <begin position="247"/>
        <end position="268"/>
    </location>
</feature>
<dbReference type="GO" id="GO:0000271">
    <property type="term" value="P:polysaccharide biosynthetic process"/>
    <property type="evidence" value="ECO:0007669"/>
    <property type="project" value="TreeGrafter"/>
</dbReference>
<accession>A0A9D7E086</accession>
<gene>
    <name evidence="3" type="ORF">IPH26_14860</name>
</gene>
<keyword evidence="1" id="KW-0812">Transmembrane</keyword>
<dbReference type="Pfam" id="PF01757">
    <property type="entry name" value="Acyl_transf_3"/>
    <property type="match status" value="1"/>
</dbReference>
<proteinExistence type="predicted"/>
<keyword evidence="1" id="KW-0472">Membrane</keyword>
<keyword evidence="3" id="KW-0808">Transferase</keyword>
<feature type="transmembrane region" description="Helical" evidence="1">
    <location>
        <begin position="348"/>
        <end position="372"/>
    </location>
</feature>
<dbReference type="Proteomes" id="UP000807785">
    <property type="component" value="Unassembled WGS sequence"/>
</dbReference>
<feature type="transmembrane region" description="Helical" evidence="1">
    <location>
        <begin position="314"/>
        <end position="336"/>
    </location>
</feature>
<dbReference type="GO" id="GO:0016747">
    <property type="term" value="F:acyltransferase activity, transferring groups other than amino-acyl groups"/>
    <property type="evidence" value="ECO:0007669"/>
    <property type="project" value="InterPro"/>
</dbReference>
<evidence type="ECO:0000313" key="3">
    <source>
        <dbReference type="EMBL" id="MBK6974160.1"/>
    </source>
</evidence>
<dbReference type="AlphaFoldDB" id="A0A9D7E086"/>
<dbReference type="PANTHER" id="PTHR23028:SF53">
    <property type="entry name" value="ACYL_TRANSF_3 DOMAIN-CONTAINING PROTEIN"/>
    <property type="match status" value="1"/>
</dbReference>
<feature type="transmembrane region" description="Helical" evidence="1">
    <location>
        <begin position="214"/>
        <end position="235"/>
    </location>
</feature>
<feature type="transmembrane region" description="Helical" evidence="1">
    <location>
        <begin position="180"/>
        <end position="202"/>
    </location>
</feature>
<feature type="transmembrane region" description="Helical" evidence="1">
    <location>
        <begin position="99"/>
        <end position="121"/>
    </location>
</feature>
<comment type="caution">
    <text evidence="3">The sequence shown here is derived from an EMBL/GenBank/DDBJ whole genome shotgun (WGS) entry which is preliminary data.</text>
</comment>
<feature type="transmembrane region" description="Helical" evidence="1">
    <location>
        <begin position="55"/>
        <end position="78"/>
    </location>
</feature>
<dbReference type="InterPro" id="IPR050879">
    <property type="entry name" value="Acyltransferase_3"/>
</dbReference>
<name>A0A9D7E086_9PROT</name>
<feature type="transmembrane region" description="Helical" evidence="1">
    <location>
        <begin position="152"/>
        <end position="173"/>
    </location>
</feature>
<keyword evidence="1" id="KW-1133">Transmembrane helix</keyword>
<reference evidence="3" key="1">
    <citation type="submission" date="2020-10" db="EMBL/GenBank/DDBJ databases">
        <title>Connecting structure to function with the recovery of over 1000 high-quality activated sludge metagenome-assembled genomes encoding full-length rRNA genes using long-read sequencing.</title>
        <authorList>
            <person name="Singleton C.M."/>
            <person name="Petriglieri F."/>
            <person name="Kristensen J.M."/>
            <person name="Kirkegaard R.H."/>
            <person name="Michaelsen T.Y."/>
            <person name="Andersen M.H."/>
            <person name="Karst S.M."/>
            <person name="Dueholm M.S."/>
            <person name="Nielsen P.H."/>
            <person name="Albertsen M."/>
        </authorList>
    </citation>
    <scope>NUCLEOTIDE SEQUENCE</scope>
    <source>
        <strain evidence="3">Bjer_18-Q3-R1-45_BAT3C.347</strain>
    </source>
</reference>
<feature type="domain" description="Acyltransferase 3" evidence="2">
    <location>
        <begin position="16"/>
        <end position="367"/>
    </location>
</feature>
<dbReference type="InterPro" id="IPR002656">
    <property type="entry name" value="Acyl_transf_3_dom"/>
</dbReference>
<feature type="transmembrane region" description="Helical" evidence="1">
    <location>
        <begin position="12"/>
        <end position="33"/>
    </location>
</feature>
<dbReference type="GO" id="GO:0016020">
    <property type="term" value="C:membrane"/>
    <property type="evidence" value="ECO:0007669"/>
    <property type="project" value="TreeGrafter"/>
</dbReference>
<evidence type="ECO:0000256" key="1">
    <source>
        <dbReference type="SAM" id="Phobius"/>
    </source>
</evidence>
<dbReference type="EMBL" id="JADJEV010000004">
    <property type="protein sequence ID" value="MBK6974160.1"/>
    <property type="molecule type" value="Genomic_DNA"/>
</dbReference>
<evidence type="ECO:0000259" key="2">
    <source>
        <dbReference type="Pfam" id="PF01757"/>
    </source>
</evidence>
<protein>
    <submittedName>
        <fullName evidence="3">Acyltransferase</fullName>
    </submittedName>
</protein>